<dbReference type="PROSITE" id="PS51257">
    <property type="entry name" value="PROKAR_LIPOPROTEIN"/>
    <property type="match status" value="1"/>
</dbReference>
<dbReference type="EMBL" id="JAUFQU010000001">
    <property type="protein sequence ID" value="MDN3707099.1"/>
    <property type="molecule type" value="Genomic_DNA"/>
</dbReference>
<gene>
    <name evidence="1" type="ORF">QW060_08120</name>
</gene>
<name>A0ABT8CSF3_9FLAO</name>
<proteinExistence type="predicted"/>
<organism evidence="1 2">
    <name type="scientific">Paenimyroides ceti</name>
    <dbReference type="NCBI Taxonomy" id="395087"/>
    <lineage>
        <taxon>Bacteria</taxon>
        <taxon>Pseudomonadati</taxon>
        <taxon>Bacteroidota</taxon>
        <taxon>Flavobacteriia</taxon>
        <taxon>Flavobacteriales</taxon>
        <taxon>Flavobacteriaceae</taxon>
        <taxon>Paenimyroides</taxon>
    </lineage>
</organism>
<evidence type="ECO:0000313" key="2">
    <source>
        <dbReference type="Proteomes" id="UP001242368"/>
    </source>
</evidence>
<protein>
    <recommendedName>
        <fullName evidence="3">Lipoprotein</fullName>
    </recommendedName>
</protein>
<accession>A0ABT8CSF3</accession>
<evidence type="ECO:0008006" key="3">
    <source>
        <dbReference type="Google" id="ProtNLM"/>
    </source>
</evidence>
<sequence>MRPINYKYLIFLFLFFSCEKNKVQNFTLTGINVENYYFFNEILFDENTQIVVDLKNQNVKVINGDISKQYSFYYYPKEREISVIKEDMIIKFYDFRLQKDTVYLKTKWLPKEYSINWREEYWNYKENGVQLIFVKNE</sequence>
<dbReference type="RefSeq" id="WP_290363138.1">
    <property type="nucleotide sequence ID" value="NZ_JAUFQU010000001.1"/>
</dbReference>
<reference evidence="2" key="1">
    <citation type="journal article" date="2019" name="Int. J. Syst. Evol. Microbiol.">
        <title>The Global Catalogue of Microorganisms (GCM) 10K type strain sequencing project: providing services to taxonomists for standard genome sequencing and annotation.</title>
        <authorList>
            <consortium name="The Broad Institute Genomics Platform"/>
            <consortium name="The Broad Institute Genome Sequencing Center for Infectious Disease"/>
            <person name="Wu L."/>
            <person name="Ma J."/>
        </authorList>
    </citation>
    <scope>NUCLEOTIDE SEQUENCE [LARGE SCALE GENOMIC DNA]</scope>
    <source>
        <strain evidence="2">CECT 7184</strain>
    </source>
</reference>
<keyword evidence="2" id="KW-1185">Reference proteome</keyword>
<evidence type="ECO:0000313" key="1">
    <source>
        <dbReference type="EMBL" id="MDN3707099.1"/>
    </source>
</evidence>
<dbReference type="Proteomes" id="UP001242368">
    <property type="component" value="Unassembled WGS sequence"/>
</dbReference>
<comment type="caution">
    <text evidence="1">The sequence shown here is derived from an EMBL/GenBank/DDBJ whole genome shotgun (WGS) entry which is preliminary data.</text>
</comment>